<reference evidence="3" key="1">
    <citation type="journal article" date="2023" name="Mol. Biol. Evol.">
        <title>Third-Generation Sequencing Reveals the Adaptive Role of the Epigenome in Three Deep-Sea Polychaetes.</title>
        <authorList>
            <person name="Perez M."/>
            <person name="Aroh O."/>
            <person name="Sun Y."/>
            <person name="Lan Y."/>
            <person name="Juniper S.K."/>
            <person name="Young C.R."/>
            <person name="Angers B."/>
            <person name="Qian P.Y."/>
        </authorList>
    </citation>
    <scope>NUCLEOTIDE SEQUENCE</scope>
    <source>
        <strain evidence="3">P08H-3</strain>
    </source>
</reference>
<dbReference type="AlphaFoldDB" id="A0AAD9NDC3"/>
<dbReference type="EMBL" id="JAODUP010000064">
    <property type="protein sequence ID" value="KAK2164408.1"/>
    <property type="molecule type" value="Genomic_DNA"/>
</dbReference>
<sequence length="206" mass="23896">MMKCFSCIFLLASLDYLEHVVGKCRTDSCKRKEYIAIKGSYHGGKELAVFNGVPLKLCIVRCRTYLECRSFHMQWNNPSRTFGICTLLEEVSLMNLETDAVPNENFTHYYWCPETMVYFPRTGVCLANKTGLDWYEGEHFCKTIYPSAHLIDITTEAEQASYVELYESFNFSTIWTSGKRPEGGARNEFYWTNSGKPLVYENWRKG</sequence>
<organism evidence="3 4">
    <name type="scientific">Paralvinella palmiformis</name>
    <dbReference type="NCBI Taxonomy" id="53620"/>
    <lineage>
        <taxon>Eukaryota</taxon>
        <taxon>Metazoa</taxon>
        <taxon>Spiralia</taxon>
        <taxon>Lophotrochozoa</taxon>
        <taxon>Annelida</taxon>
        <taxon>Polychaeta</taxon>
        <taxon>Sedentaria</taxon>
        <taxon>Canalipalpata</taxon>
        <taxon>Terebellida</taxon>
        <taxon>Terebelliformia</taxon>
        <taxon>Alvinellidae</taxon>
        <taxon>Paralvinella</taxon>
    </lineage>
</organism>
<dbReference type="CDD" id="cd00037">
    <property type="entry name" value="CLECT"/>
    <property type="match status" value="1"/>
</dbReference>
<dbReference type="Proteomes" id="UP001208570">
    <property type="component" value="Unassembled WGS sequence"/>
</dbReference>
<name>A0AAD9NDC3_9ANNE</name>
<feature type="signal peptide" evidence="1">
    <location>
        <begin position="1"/>
        <end position="22"/>
    </location>
</feature>
<evidence type="ECO:0000313" key="4">
    <source>
        <dbReference type="Proteomes" id="UP001208570"/>
    </source>
</evidence>
<dbReference type="InterPro" id="IPR016186">
    <property type="entry name" value="C-type_lectin-like/link_sf"/>
</dbReference>
<comment type="caution">
    <text evidence="3">The sequence shown here is derived from an EMBL/GenBank/DDBJ whole genome shotgun (WGS) entry which is preliminary data.</text>
</comment>
<dbReference type="SUPFAM" id="SSF56436">
    <property type="entry name" value="C-type lectin-like"/>
    <property type="match status" value="1"/>
</dbReference>
<evidence type="ECO:0000313" key="3">
    <source>
        <dbReference type="EMBL" id="KAK2164408.1"/>
    </source>
</evidence>
<accession>A0AAD9NDC3</accession>
<evidence type="ECO:0000259" key="2">
    <source>
        <dbReference type="PROSITE" id="PS50041"/>
    </source>
</evidence>
<dbReference type="Gene3D" id="3.10.100.10">
    <property type="entry name" value="Mannose-Binding Protein A, subunit A"/>
    <property type="match status" value="1"/>
</dbReference>
<feature type="domain" description="C-type lectin" evidence="2">
    <location>
        <begin position="134"/>
        <end position="206"/>
    </location>
</feature>
<evidence type="ECO:0000256" key="1">
    <source>
        <dbReference type="SAM" id="SignalP"/>
    </source>
</evidence>
<gene>
    <name evidence="3" type="ORF">LSH36_64g06042</name>
</gene>
<protein>
    <recommendedName>
        <fullName evidence="2">C-type lectin domain-containing protein</fullName>
    </recommendedName>
</protein>
<dbReference type="PROSITE" id="PS50041">
    <property type="entry name" value="C_TYPE_LECTIN_2"/>
    <property type="match status" value="1"/>
</dbReference>
<keyword evidence="1" id="KW-0732">Signal</keyword>
<keyword evidence="4" id="KW-1185">Reference proteome</keyword>
<feature type="chain" id="PRO_5042225813" description="C-type lectin domain-containing protein" evidence="1">
    <location>
        <begin position="23"/>
        <end position="206"/>
    </location>
</feature>
<proteinExistence type="predicted"/>
<dbReference type="InterPro" id="IPR001304">
    <property type="entry name" value="C-type_lectin-like"/>
</dbReference>
<dbReference type="InterPro" id="IPR016187">
    <property type="entry name" value="CTDL_fold"/>
</dbReference>